<dbReference type="RefSeq" id="WP_089284801.1">
    <property type="nucleotide sequence ID" value="NZ_FZOJ01000032.1"/>
</dbReference>
<accession>A0A239IZS0</accession>
<name>A0A239IZS0_9FIRM</name>
<dbReference type="OrthoDB" id="384892at2"/>
<dbReference type="AlphaFoldDB" id="A0A239IZS0"/>
<dbReference type="Proteomes" id="UP000198304">
    <property type="component" value="Unassembled WGS sequence"/>
</dbReference>
<feature type="domain" description="DUF6487" evidence="1">
    <location>
        <begin position="5"/>
        <end position="67"/>
    </location>
</feature>
<protein>
    <recommendedName>
        <fullName evidence="1">DUF6487 domain-containing protein</fullName>
    </recommendedName>
</protein>
<dbReference type="EMBL" id="FZOJ01000032">
    <property type="protein sequence ID" value="SNS99025.1"/>
    <property type="molecule type" value="Genomic_DNA"/>
</dbReference>
<keyword evidence="3" id="KW-1185">Reference proteome</keyword>
<evidence type="ECO:0000259" key="1">
    <source>
        <dbReference type="Pfam" id="PF20097"/>
    </source>
</evidence>
<gene>
    <name evidence="2" type="ORF">SAMN05446037_10322</name>
</gene>
<dbReference type="InterPro" id="IPR045504">
    <property type="entry name" value="DUF6487"/>
</dbReference>
<reference evidence="2 3" key="1">
    <citation type="submission" date="2017-06" db="EMBL/GenBank/DDBJ databases">
        <authorList>
            <person name="Kim H.J."/>
            <person name="Triplett B.A."/>
        </authorList>
    </citation>
    <scope>NUCLEOTIDE SEQUENCE [LARGE SCALE GENOMIC DNA]</scope>
    <source>
        <strain evidence="2 3">SCA</strain>
    </source>
</reference>
<proteinExistence type="predicted"/>
<evidence type="ECO:0000313" key="3">
    <source>
        <dbReference type="Proteomes" id="UP000198304"/>
    </source>
</evidence>
<dbReference type="Pfam" id="PF20097">
    <property type="entry name" value="DUF6487"/>
    <property type="match status" value="1"/>
</dbReference>
<evidence type="ECO:0000313" key="2">
    <source>
        <dbReference type="EMBL" id="SNS99025.1"/>
    </source>
</evidence>
<sequence>MDLNCPYCNNELIEGFIRGGRYTFKWYTENMSFIAKHTEFGGEIISENPKVKCYRCKSCNKIIIDIDGL</sequence>
<organism evidence="2 3">
    <name type="scientific">Anaerovirgula multivorans</name>
    <dbReference type="NCBI Taxonomy" id="312168"/>
    <lineage>
        <taxon>Bacteria</taxon>
        <taxon>Bacillati</taxon>
        <taxon>Bacillota</taxon>
        <taxon>Clostridia</taxon>
        <taxon>Peptostreptococcales</taxon>
        <taxon>Natronincolaceae</taxon>
        <taxon>Anaerovirgula</taxon>
    </lineage>
</organism>